<comment type="caution">
    <text evidence="1">The sequence shown here is derived from an EMBL/GenBank/DDBJ whole genome shotgun (WGS) entry which is preliminary data.</text>
</comment>
<dbReference type="EMBL" id="LJBN01000200">
    <property type="protein sequence ID" value="OOQ83277.1"/>
    <property type="molecule type" value="Genomic_DNA"/>
</dbReference>
<organism evidence="1 2">
    <name type="scientific">Penicillium brasilianum</name>
    <dbReference type="NCBI Taxonomy" id="104259"/>
    <lineage>
        <taxon>Eukaryota</taxon>
        <taxon>Fungi</taxon>
        <taxon>Dikarya</taxon>
        <taxon>Ascomycota</taxon>
        <taxon>Pezizomycotina</taxon>
        <taxon>Eurotiomycetes</taxon>
        <taxon>Eurotiomycetidae</taxon>
        <taxon>Eurotiales</taxon>
        <taxon>Aspergillaceae</taxon>
        <taxon>Penicillium</taxon>
    </lineage>
</organism>
<sequence>MGQEQEIHTFSDSEASGANRIIDFTVHTRIDTEVKDLKEIGSLDFDIDVIATKVYGFGAGNKSGLSGKEMQSILGKGMVRVKDRLLEMGSSAKLGDGMNRFGTVLGV</sequence>
<accession>A0A1S9RCS2</accession>
<reference evidence="2" key="1">
    <citation type="submission" date="2015-09" db="EMBL/GenBank/DDBJ databases">
        <authorList>
            <person name="Fill T.P."/>
            <person name="Baretta J.F."/>
            <person name="de Almeida L.G."/>
            <person name="Rocha M."/>
            <person name="de Souza D.H."/>
            <person name="Malavazi I."/>
            <person name="Cerdeira L.T."/>
            <person name="Hong H."/>
            <person name="Samborskyy M."/>
            <person name="de Vasconcelos A.T."/>
            <person name="Leadlay P."/>
            <person name="Rodrigues-Filho E."/>
        </authorList>
    </citation>
    <scope>NUCLEOTIDE SEQUENCE [LARGE SCALE GENOMIC DNA]</scope>
    <source>
        <strain evidence="2">LaBioMMi 136</strain>
    </source>
</reference>
<dbReference type="AlphaFoldDB" id="A0A1S9RCS2"/>
<protein>
    <submittedName>
        <fullName evidence="1">Uncharacterized protein</fullName>
    </submittedName>
</protein>
<gene>
    <name evidence="1" type="ORF">PEBR_35273</name>
</gene>
<evidence type="ECO:0000313" key="1">
    <source>
        <dbReference type="EMBL" id="OOQ83277.1"/>
    </source>
</evidence>
<dbReference type="Proteomes" id="UP000190744">
    <property type="component" value="Unassembled WGS sequence"/>
</dbReference>
<evidence type="ECO:0000313" key="2">
    <source>
        <dbReference type="Proteomes" id="UP000190744"/>
    </source>
</evidence>
<name>A0A1S9RCS2_PENBI</name>
<proteinExistence type="predicted"/>